<dbReference type="EMBL" id="OV725077">
    <property type="protein sequence ID" value="CAH1388845.1"/>
    <property type="molecule type" value="Genomic_DNA"/>
</dbReference>
<accession>A0A9P0H0P9</accession>
<gene>
    <name evidence="1" type="ORF">NEZAVI_LOCUS374</name>
</gene>
<evidence type="ECO:0000313" key="1">
    <source>
        <dbReference type="EMBL" id="CAH1388845.1"/>
    </source>
</evidence>
<dbReference type="AlphaFoldDB" id="A0A9P0H0P9"/>
<proteinExistence type="predicted"/>
<reference evidence="1" key="1">
    <citation type="submission" date="2022-01" db="EMBL/GenBank/DDBJ databases">
        <authorList>
            <person name="King R."/>
        </authorList>
    </citation>
    <scope>NUCLEOTIDE SEQUENCE</scope>
</reference>
<keyword evidence="2" id="KW-1185">Reference proteome</keyword>
<dbReference type="Proteomes" id="UP001152798">
    <property type="component" value="Chromosome 1"/>
</dbReference>
<evidence type="ECO:0000313" key="2">
    <source>
        <dbReference type="Proteomes" id="UP001152798"/>
    </source>
</evidence>
<protein>
    <submittedName>
        <fullName evidence="1">Uncharacterized protein</fullName>
    </submittedName>
</protein>
<organism evidence="1 2">
    <name type="scientific">Nezara viridula</name>
    <name type="common">Southern green stink bug</name>
    <name type="synonym">Cimex viridulus</name>
    <dbReference type="NCBI Taxonomy" id="85310"/>
    <lineage>
        <taxon>Eukaryota</taxon>
        <taxon>Metazoa</taxon>
        <taxon>Ecdysozoa</taxon>
        <taxon>Arthropoda</taxon>
        <taxon>Hexapoda</taxon>
        <taxon>Insecta</taxon>
        <taxon>Pterygota</taxon>
        <taxon>Neoptera</taxon>
        <taxon>Paraneoptera</taxon>
        <taxon>Hemiptera</taxon>
        <taxon>Heteroptera</taxon>
        <taxon>Panheteroptera</taxon>
        <taxon>Pentatomomorpha</taxon>
        <taxon>Pentatomoidea</taxon>
        <taxon>Pentatomidae</taxon>
        <taxon>Pentatominae</taxon>
        <taxon>Nezara</taxon>
    </lineage>
</organism>
<name>A0A9P0H0P9_NEZVI</name>
<sequence>MWPVQTSSSHVIHLLNWTSMFLFRSPPGPEVGSPNGKKLVLRVSTLYRRPAHIWLSPLCVTYLQPVHQPHLVLSPF</sequence>